<dbReference type="Proteomes" id="UP000031668">
    <property type="component" value="Unassembled WGS sequence"/>
</dbReference>
<accession>A0A0C2MEW8</accession>
<proteinExistence type="predicted"/>
<sequence>MPPSHPADLGVNIPPLPAKNNVKLKSGLSLDIGHKDEGTLFTKDLLSQLEINAHTSPWALINHKLRDGQREVDILSDLVYIVQGIDSLNIKFDISTQKYILSPKVDIPGPVKQIVLHICELGYLFRQLTEISSSEQPPDMGMVKKAFNLSVKSYLNDFIHFVASIDTDLGFSSQRELGLPQFLVATMEFERKFIFLYNAVKKCEGLSGGALLSTLYNFSQTGDYKLSAIGFNLLIEVRSM</sequence>
<keyword evidence="1" id="KW-0493">Microtubule</keyword>
<organism evidence="3 4">
    <name type="scientific">Thelohanellus kitauei</name>
    <name type="common">Myxosporean</name>
    <dbReference type="NCBI Taxonomy" id="669202"/>
    <lineage>
        <taxon>Eukaryota</taxon>
        <taxon>Metazoa</taxon>
        <taxon>Cnidaria</taxon>
        <taxon>Myxozoa</taxon>
        <taxon>Myxosporea</taxon>
        <taxon>Bivalvulida</taxon>
        <taxon>Platysporina</taxon>
        <taxon>Myxobolidae</taxon>
        <taxon>Thelohanellus</taxon>
    </lineage>
</organism>
<dbReference type="GO" id="GO:0005874">
    <property type="term" value="C:microtubule"/>
    <property type="evidence" value="ECO:0007669"/>
    <property type="project" value="UniProtKB-KW"/>
</dbReference>
<dbReference type="AlphaFoldDB" id="A0A0C2MEW8"/>
<name>A0A0C2MEW8_THEKT</name>
<reference evidence="3 4" key="1">
    <citation type="journal article" date="2014" name="Genome Biol. Evol.">
        <title>The genome of the myxosporean Thelohanellus kitauei shows adaptations to nutrient acquisition within its fish host.</title>
        <authorList>
            <person name="Yang Y."/>
            <person name="Xiong J."/>
            <person name="Zhou Z."/>
            <person name="Huo F."/>
            <person name="Miao W."/>
            <person name="Ran C."/>
            <person name="Liu Y."/>
            <person name="Zhang J."/>
            <person name="Feng J."/>
            <person name="Wang M."/>
            <person name="Wang M."/>
            <person name="Wang L."/>
            <person name="Yao B."/>
        </authorList>
    </citation>
    <scope>NUCLEOTIDE SEQUENCE [LARGE SCALE GENOMIC DNA]</scope>
    <source>
        <strain evidence="3">Wuqing</strain>
    </source>
</reference>
<evidence type="ECO:0000313" key="4">
    <source>
        <dbReference type="Proteomes" id="UP000031668"/>
    </source>
</evidence>
<evidence type="ECO:0000313" key="3">
    <source>
        <dbReference type="EMBL" id="KII65656.1"/>
    </source>
</evidence>
<dbReference type="InterPro" id="IPR041470">
    <property type="entry name" value="GCP_N"/>
</dbReference>
<feature type="domain" description="Gamma tubulin complex component protein N-terminal" evidence="2">
    <location>
        <begin position="75"/>
        <end position="236"/>
    </location>
</feature>
<evidence type="ECO:0000259" key="2">
    <source>
        <dbReference type="Pfam" id="PF17681"/>
    </source>
</evidence>
<keyword evidence="4" id="KW-1185">Reference proteome</keyword>
<dbReference type="EMBL" id="JWZT01003741">
    <property type="protein sequence ID" value="KII65656.1"/>
    <property type="molecule type" value="Genomic_DNA"/>
</dbReference>
<dbReference type="Pfam" id="PF17681">
    <property type="entry name" value="GCP_N_terminal"/>
    <property type="match status" value="1"/>
</dbReference>
<dbReference type="OrthoDB" id="6017967at2759"/>
<evidence type="ECO:0000256" key="1">
    <source>
        <dbReference type="ARBA" id="ARBA00022701"/>
    </source>
</evidence>
<gene>
    <name evidence="3" type="ORF">RF11_16064</name>
</gene>
<comment type="caution">
    <text evidence="3">The sequence shown here is derived from an EMBL/GenBank/DDBJ whole genome shotgun (WGS) entry which is preliminary data.</text>
</comment>
<protein>
    <submittedName>
        <fullName evidence="3">Gamma-tubulin complex component 3</fullName>
    </submittedName>
</protein>